<dbReference type="AlphaFoldDB" id="A0A7C8YNR3"/>
<accession>A0A7C8YNR3</accession>
<organism evidence="1">
    <name type="scientific">Opuntia streptacantha</name>
    <name type="common">Prickly pear cactus</name>
    <name type="synonym">Opuntia cardona</name>
    <dbReference type="NCBI Taxonomy" id="393608"/>
    <lineage>
        <taxon>Eukaryota</taxon>
        <taxon>Viridiplantae</taxon>
        <taxon>Streptophyta</taxon>
        <taxon>Embryophyta</taxon>
        <taxon>Tracheophyta</taxon>
        <taxon>Spermatophyta</taxon>
        <taxon>Magnoliopsida</taxon>
        <taxon>eudicotyledons</taxon>
        <taxon>Gunneridae</taxon>
        <taxon>Pentapetalae</taxon>
        <taxon>Caryophyllales</taxon>
        <taxon>Cactineae</taxon>
        <taxon>Cactaceae</taxon>
        <taxon>Opuntioideae</taxon>
        <taxon>Opuntia</taxon>
    </lineage>
</organism>
<reference evidence="1" key="1">
    <citation type="journal article" date="2013" name="J. Plant Res.">
        <title>Effect of fungi and light on seed germination of three Opuntia species from semiarid lands of central Mexico.</title>
        <authorList>
            <person name="Delgado-Sanchez P."/>
            <person name="Jimenez-Bremont J.F."/>
            <person name="Guerrero-Gonzalez Mde L."/>
            <person name="Flores J."/>
        </authorList>
    </citation>
    <scope>NUCLEOTIDE SEQUENCE</scope>
    <source>
        <tissue evidence="1">Cladode</tissue>
    </source>
</reference>
<proteinExistence type="predicted"/>
<protein>
    <submittedName>
        <fullName evidence="1">Uncharacterized protein</fullName>
    </submittedName>
</protein>
<evidence type="ECO:0000313" key="1">
    <source>
        <dbReference type="EMBL" id="MBA4622879.1"/>
    </source>
</evidence>
<name>A0A7C8YNR3_OPUST</name>
<sequence>MVDLPDPLWPTNAVDFPASMLIEKPLKIMTPGLAGYAKSTSRISTWPVIFSGLYPSGSSGSIKVTRSKTAKTDPTASEPLAKSVVMLPASAMTRPVLTRIMKVSNNSLAVI</sequence>
<dbReference type="EMBL" id="GISG01040736">
    <property type="protein sequence ID" value="MBA4622879.1"/>
    <property type="molecule type" value="Transcribed_RNA"/>
</dbReference>
<reference evidence="1" key="2">
    <citation type="submission" date="2020-07" db="EMBL/GenBank/DDBJ databases">
        <authorList>
            <person name="Vera ALvarez R."/>
            <person name="Arias-Moreno D.M."/>
            <person name="Jimenez-Jacinto V."/>
            <person name="Jimenez-Bremont J.F."/>
            <person name="Swaminathan K."/>
            <person name="Moose S.P."/>
            <person name="Guerrero-Gonzalez M.L."/>
            <person name="Marino-Ramirez L."/>
            <person name="Landsman D."/>
            <person name="Rodriguez-Kessler M."/>
            <person name="Delgado-Sanchez P."/>
        </authorList>
    </citation>
    <scope>NUCLEOTIDE SEQUENCE</scope>
    <source>
        <tissue evidence="1">Cladode</tissue>
    </source>
</reference>